<dbReference type="InterPro" id="IPR028889">
    <property type="entry name" value="USP"/>
</dbReference>
<comment type="caution">
    <text evidence="4">The sequence shown here is derived from an EMBL/GenBank/DDBJ whole genome shotgun (WGS) entry which is preliminary data.</text>
</comment>
<dbReference type="PANTHER" id="PTHR24006">
    <property type="entry name" value="UBIQUITIN CARBOXYL-TERMINAL HYDROLASE"/>
    <property type="match status" value="1"/>
</dbReference>
<feature type="domain" description="USP" evidence="3">
    <location>
        <begin position="152"/>
        <end position="502"/>
    </location>
</feature>
<dbReference type="PROSITE" id="PS50235">
    <property type="entry name" value="USP_3"/>
    <property type="match status" value="1"/>
</dbReference>
<dbReference type="EC" id="3.4.19.12" evidence="2"/>
<organism evidence="4 5">
    <name type="scientific">Cinchona calisaya</name>
    <dbReference type="NCBI Taxonomy" id="153742"/>
    <lineage>
        <taxon>Eukaryota</taxon>
        <taxon>Viridiplantae</taxon>
        <taxon>Streptophyta</taxon>
        <taxon>Embryophyta</taxon>
        <taxon>Tracheophyta</taxon>
        <taxon>Spermatophyta</taxon>
        <taxon>Magnoliopsida</taxon>
        <taxon>eudicotyledons</taxon>
        <taxon>Gunneridae</taxon>
        <taxon>Pentapetalae</taxon>
        <taxon>asterids</taxon>
        <taxon>lamiids</taxon>
        <taxon>Gentianales</taxon>
        <taxon>Rubiaceae</taxon>
        <taxon>Cinchonoideae</taxon>
        <taxon>Cinchoneae</taxon>
        <taxon>Cinchona</taxon>
    </lineage>
</organism>
<keyword evidence="2" id="KW-0645">Protease</keyword>
<dbReference type="Pfam" id="PF00443">
    <property type="entry name" value="UCH"/>
    <property type="match status" value="1"/>
</dbReference>
<protein>
    <recommendedName>
        <fullName evidence="2">Ubiquitin carboxyl-terminal hydrolase</fullName>
        <ecNumber evidence="2">3.4.19.12</ecNumber>
    </recommendedName>
</protein>
<dbReference type="InterPro" id="IPR038765">
    <property type="entry name" value="Papain-like_cys_pep_sf"/>
</dbReference>
<comment type="function">
    <text evidence="2">Recognizes and hydrolyzes the peptide bond at the C-terminal Gly of ubiquitin. Involved in the processing of poly-ubiquitin precursors as well as that of ubiquitinated proteins.</text>
</comment>
<keyword evidence="2" id="KW-0378">Hydrolase</keyword>
<evidence type="ECO:0000259" key="3">
    <source>
        <dbReference type="PROSITE" id="PS50235"/>
    </source>
</evidence>
<keyword evidence="5" id="KW-1185">Reference proteome</keyword>
<dbReference type="SUPFAM" id="SSF54001">
    <property type="entry name" value="Cysteine proteinases"/>
    <property type="match status" value="1"/>
</dbReference>
<comment type="similarity">
    <text evidence="1 2">Belongs to the peptidase C19 family.</text>
</comment>
<dbReference type="Proteomes" id="UP001630127">
    <property type="component" value="Unassembled WGS sequence"/>
</dbReference>
<dbReference type="FunFam" id="3.90.70.10:FF:000108">
    <property type="entry name" value="Ubiquitin carboxyl-terminal hydrolase"/>
    <property type="match status" value="1"/>
</dbReference>
<proteinExistence type="inferred from homology"/>
<comment type="catalytic activity">
    <reaction evidence="2">
        <text>Thiol-dependent hydrolysis of ester, thioester, amide, peptide and isopeptide bonds formed by the C-terminal Gly of ubiquitin (a 76-residue protein attached to proteins as an intracellular targeting signal).</text>
        <dbReference type="EC" id="3.4.19.12"/>
    </reaction>
</comment>
<keyword evidence="2" id="KW-0788">Thiol protease</keyword>
<dbReference type="PROSITE" id="PS00973">
    <property type="entry name" value="USP_2"/>
    <property type="match status" value="1"/>
</dbReference>
<dbReference type="CDD" id="cd02257">
    <property type="entry name" value="Peptidase_C19"/>
    <property type="match status" value="1"/>
</dbReference>
<dbReference type="InterPro" id="IPR018200">
    <property type="entry name" value="USP_CS"/>
</dbReference>
<reference evidence="4 5" key="1">
    <citation type="submission" date="2024-11" db="EMBL/GenBank/DDBJ databases">
        <title>A near-complete genome assembly of Cinchona calisaya.</title>
        <authorList>
            <person name="Lian D.C."/>
            <person name="Zhao X.W."/>
            <person name="Wei L."/>
        </authorList>
    </citation>
    <scope>NUCLEOTIDE SEQUENCE [LARGE SCALE GENOMIC DNA]</scope>
    <source>
        <tissue evidence="4">Nenye</tissue>
    </source>
</reference>
<dbReference type="EMBL" id="JBJUIK010000010">
    <property type="protein sequence ID" value="KAL3516410.1"/>
    <property type="molecule type" value="Genomic_DNA"/>
</dbReference>
<dbReference type="GO" id="GO:0006508">
    <property type="term" value="P:proteolysis"/>
    <property type="evidence" value="ECO:0007669"/>
    <property type="project" value="UniProtKB-KW"/>
</dbReference>
<dbReference type="Gene3D" id="3.90.70.10">
    <property type="entry name" value="Cysteine proteinases"/>
    <property type="match status" value="1"/>
</dbReference>
<dbReference type="GO" id="GO:0004843">
    <property type="term" value="F:cysteine-type deubiquitinase activity"/>
    <property type="evidence" value="ECO:0007669"/>
    <property type="project" value="UniProtKB-UniRule"/>
</dbReference>
<dbReference type="InterPro" id="IPR050164">
    <property type="entry name" value="Peptidase_C19"/>
</dbReference>
<name>A0ABD2ZAA8_9GENT</name>
<evidence type="ECO:0000256" key="2">
    <source>
        <dbReference type="RuleBase" id="RU366025"/>
    </source>
</evidence>
<evidence type="ECO:0000313" key="5">
    <source>
        <dbReference type="Proteomes" id="UP001630127"/>
    </source>
</evidence>
<keyword evidence="2" id="KW-0833">Ubl conjugation pathway</keyword>
<sequence>MSDSKSKVLLFGSFSEGETKSLLDQSLNNIRKNGERKELQVGPTRPLQELSFGSFVDEPKIQFGSVKAPVDPFSSNLQNSNEDFIVLRVSGNEDKALNKSPTLGAQVLDEVISKGAYSNGTSSDSMAMEHFEKAHKRSADGPVVTSADLLPRGLINLGNLCFLNATLQALLSCSQFVHLFQELKLRSVPKAVFPTLASFAMFINEFGLPSGVNAKRQDVLETGRPFCPSMFEVVLKNFTPDVPSNIVGRPRQEDAQEFLSFIMHQMHDELLKLEGQSSLNGGRSYVVSSVEDEEWETVGPKNKSAVTRTQNFFPSKLSSIFGGQLRSVVRARGNKASATVQPFLLLHLDISHEAVRTIEDAFHLFSATETLEEYRSSASGKAGVSIARKSVSIQTLPKIMILHLKRFRYGNHGTTKLHKPVRFPLELVLSRDSLVSSTIEGRRYQLVSTVTHLGREASKGHYTADACYPNGQWLRFDDESVTAIGTGKVLHDQAYILFYKQLE</sequence>
<gene>
    <name evidence="4" type="ORF">ACH5RR_023312</name>
</gene>
<evidence type="ECO:0000256" key="1">
    <source>
        <dbReference type="ARBA" id="ARBA00009085"/>
    </source>
</evidence>
<dbReference type="PROSITE" id="PS00972">
    <property type="entry name" value="USP_1"/>
    <property type="match status" value="1"/>
</dbReference>
<dbReference type="PANTHER" id="PTHR24006:SF862">
    <property type="entry name" value="UBIQUITIN CARBOXYL-TERMINAL HYDROLASE"/>
    <property type="match status" value="1"/>
</dbReference>
<dbReference type="AlphaFoldDB" id="A0ABD2ZAA8"/>
<dbReference type="InterPro" id="IPR001394">
    <property type="entry name" value="Peptidase_C19_UCH"/>
</dbReference>
<accession>A0ABD2ZAA8</accession>
<evidence type="ECO:0000313" key="4">
    <source>
        <dbReference type="EMBL" id="KAL3516410.1"/>
    </source>
</evidence>